<evidence type="ECO:0000256" key="1">
    <source>
        <dbReference type="SAM" id="MobiDB-lite"/>
    </source>
</evidence>
<dbReference type="EMBL" id="VXIV02001017">
    <property type="protein sequence ID" value="KAF6034706.1"/>
    <property type="molecule type" value="Genomic_DNA"/>
</dbReference>
<evidence type="ECO:0000313" key="3">
    <source>
        <dbReference type="Proteomes" id="UP000593567"/>
    </source>
</evidence>
<feature type="region of interest" description="Disordered" evidence="1">
    <location>
        <begin position="39"/>
        <end position="69"/>
    </location>
</feature>
<comment type="caution">
    <text evidence="2">The sequence shown here is derived from an EMBL/GenBank/DDBJ whole genome shotgun (WGS) entry which is preliminary data.</text>
</comment>
<gene>
    <name evidence="2" type="ORF">EB796_006986</name>
</gene>
<dbReference type="Proteomes" id="UP000593567">
    <property type="component" value="Unassembled WGS sequence"/>
</dbReference>
<organism evidence="2 3">
    <name type="scientific">Bugula neritina</name>
    <name type="common">Brown bryozoan</name>
    <name type="synonym">Sertularia neritina</name>
    <dbReference type="NCBI Taxonomy" id="10212"/>
    <lineage>
        <taxon>Eukaryota</taxon>
        <taxon>Metazoa</taxon>
        <taxon>Spiralia</taxon>
        <taxon>Lophotrochozoa</taxon>
        <taxon>Bryozoa</taxon>
        <taxon>Gymnolaemata</taxon>
        <taxon>Cheilostomatida</taxon>
        <taxon>Flustrina</taxon>
        <taxon>Buguloidea</taxon>
        <taxon>Bugulidae</taxon>
        <taxon>Bugula</taxon>
    </lineage>
</organism>
<accession>A0A7J7KAW4</accession>
<protein>
    <submittedName>
        <fullName evidence="2">Uncharacterized protein</fullName>
    </submittedName>
</protein>
<name>A0A7J7KAW4_BUGNE</name>
<sequence length="94" mass="10203">MYVIFLVIQSNETKLFTILFTSEITTDLLEESITLKELSSGVQDPQGAKEQPKAAKSGMATKDQPKSGETSSAAEITLASVMYACLILSLSWIN</sequence>
<keyword evidence="3" id="KW-1185">Reference proteome</keyword>
<reference evidence="2" key="1">
    <citation type="submission" date="2020-06" db="EMBL/GenBank/DDBJ databases">
        <title>Draft genome of Bugula neritina, a colonial animal packing powerful symbionts and potential medicines.</title>
        <authorList>
            <person name="Rayko M."/>
        </authorList>
    </citation>
    <scope>NUCLEOTIDE SEQUENCE [LARGE SCALE GENOMIC DNA]</scope>
    <source>
        <strain evidence="2">Kwan_BN1</strain>
    </source>
</reference>
<proteinExistence type="predicted"/>
<evidence type="ECO:0000313" key="2">
    <source>
        <dbReference type="EMBL" id="KAF6034706.1"/>
    </source>
</evidence>
<dbReference type="AlphaFoldDB" id="A0A7J7KAW4"/>